<dbReference type="Proteomes" id="UP000799772">
    <property type="component" value="Unassembled WGS sequence"/>
</dbReference>
<dbReference type="PANTHER" id="PTHR47435:SF4">
    <property type="entry name" value="KELCH REPEAT PROTEIN (AFU_ORTHOLOGUE AFUA_5G12780)"/>
    <property type="match status" value="1"/>
</dbReference>
<evidence type="ECO:0000256" key="1">
    <source>
        <dbReference type="ARBA" id="ARBA00022737"/>
    </source>
</evidence>
<dbReference type="Gene3D" id="2.120.10.80">
    <property type="entry name" value="Kelch-type beta propeller"/>
    <property type="match status" value="2"/>
</dbReference>
<keyword evidence="2" id="KW-0408">Iron</keyword>
<dbReference type="OrthoDB" id="10250130at2759"/>
<dbReference type="AlphaFoldDB" id="A0A9P4I3J7"/>
<accession>A0A9P4I3J7</accession>
<dbReference type="EMBL" id="ML978134">
    <property type="protein sequence ID" value="KAF2094340.1"/>
    <property type="molecule type" value="Genomic_DNA"/>
</dbReference>
<proteinExistence type="predicted"/>
<protein>
    <submittedName>
        <fullName evidence="3">Kelch repeat protein</fullName>
    </submittedName>
</protein>
<gene>
    <name evidence="3" type="ORF">NA57DRAFT_80155</name>
</gene>
<keyword evidence="4" id="KW-1185">Reference proteome</keyword>
<name>A0A9P4I3J7_9PEZI</name>
<evidence type="ECO:0000256" key="2">
    <source>
        <dbReference type="ARBA" id="ARBA00023004"/>
    </source>
</evidence>
<dbReference type="Pfam" id="PF24681">
    <property type="entry name" value="Kelch_KLHDC2_KLHL20_DRC7"/>
    <property type="match status" value="1"/>
</dbReference>
<dbReference type="PANTHER" id="PTHR47435">
    <property type="entry name" value="KELCH REPEAT PROTEIN (AFU_ORTHOLOGUE AFUA_5G12780)"/>
    <property type="match status" value="1"/>
</dbReference>
<dbReference type="GO" id="GO:0019760">
    <property type="term" value="P:glucosinolate metabolic process"/>
    <property type="evidence" value="ECO:0007669"/>
    <property type="project" value="UniProtKB-ARBA"/>
</dbReference>
<keyword evidence="1" id="KW-0677">Repeat</keyword>
<sequence>MAPITAKCTCLASSARLQRSSHTVSVIANNAWIFGGELHPRQPVDNQFDVVELSKASAAVQTIPAQGEAPTPRVGSASTVLGDAIYFFSGRGGMAMAPIEENGQLWSYKPSTSQWSLVSPADVAAPYPAARSYHAMTNNGNSTIYVHAGCPESGRLSDLWSFDVNTRTWKSLADAPNPPRGGTSIAYCAGKLYRMNGFDGKQEQGGNLDVYDPSQDSWSVVPYPADGKNGPEARSVSALLPLQLDGKPFLVTLFGERDPSSLGHAGAGKMLGDVWAYDVELGIWSKVEASGELPPPRGWFDADVVADVEMKDAIVVHGGLAEDNSRLGDVWIIELDA</sequence>
<evidence type="ECO:0000313" key="3">
    <source>
        <dbReference type="EMBL" id="KAF2094340.1"/>
    </source>
</evidence>
<dbReference type="InterPro" id="IPR015915">
    <property type="entry name" value="Kelch-typ_b-propeller"/>
</dbReference>
<comment type="caution">
    <text evidence="3">The sequence shown here is derived from an EMBL/GenBank/DDBJ whole genome shotgun (WGS) entry which is preliminary data.</text>
</comment>
<dbReference type="SUPFAM" id="SSF117281">
    <property type="entry name" value="Kelch motif"/>
    <property type="match status" value="1"/>
</dbReference>
<organism evidence="3 4">
    <name type="scientific">Rhizodiscina lignyota</name>
    <dbReference type="NCBI Taxonomy" id="1504668"/>
    <lineage>
        <taxon>Eukaryota</taxon>
        <taxon>Fungi</taxon>
        <taxon>Dikarya</taxon>
        <taxon>Ascomycota</taxon>
        <taxon>Pezizomycotina</taxon>
        <taxon>Dothideomycetes</taxon>
        <taxon>Pleosporomycetidae</taxon>
        <taxon>Aulographales</taxon>
        <taxon>Rhizodiscinaceae</taxon>
        <taxon>Rhizodiscina</taxon>
    </lineage>
</organism>
<reference evidence="3" key="1">
    <citation type="journal article" date="2020" name="Stud. Mycol.">
        <title>101 Dothideomycetes genomes: a test case for predicting lifestyles and emergence of pathogens.</title>
        <authorList>
            <person name="Haridas S."/>
            <person name="Albert R."/>
            <person name="Binder M."/>
            <person name="Bloem J."/>
            <person name="Labutti K."/>
            <person name="Salamov A."/>
            <person name="Andreopoulos B."/>
            <person name="Baker S."/>
            <person name="Barry K."/>
            <person name="Bills G."/>
            <person name="Bluhm B."/>
            <person name="Cannon C."/>
            <person name="Castanera R."/>
            <person name="Culley D."/>
            <person name="Daum C."/>
            <person name="Ezra D."/>
            <person name="Gonzalez J."/>
            <person name="Henrissat B."/>
            <person name="Kuo A."/>
            <person name="Liang C."/>
            <person name="Lipzen A."/>
            <person name="Lutzoni F."/>
            <person name="Magnuson J."/>
            <person name="Mondo S."/>
            <person name="Nolan M."/>
            <person name="Ohm R."/>
            <person name="Pangilinan J."/>
            <person name="Park H.-J."/>
            <person name="Ramirez L."/>
            <person name="Alfaro M."/>
            <person name="Sun H."/>
            <person name="Tritt A."/>
            <person name="Yoshinaga Y."/>
            <person name="Zwiers L.-H."/>
            <person name="Turgeon B."/>
            <person name="Goodwin S."/>
            <person name="Spatafora J."/>
            <person name="Crous P."/>
            <person name="Grigoriev I."/>
        </authorList>
    </citation>
    <scope>NUCLEOTIDE SEQUENCE</scope>
    <source>
        <strain evidence="3">CBS 133067</strain>
    </source>
</reference>
<evidence type="ECO:0000313" key="4">
    <source>
        <dbReference type="Proteomes" id="UP000799772"/>
    </source>
</evidence>